<dbReference type="SUPFAM" id="SSF53137">
    <property type="entry name" value="Translational machinery components"/>
    <property type="match status" value="1"/>
</dbReference>
<proteinExistence type="inferred from homology"/>
<evidence type="ECO:0000256" key="3">
    <source>
        <dbReference type="ARBA" id="ARBA00022884"/>
    </source>
</evidence>
<sequence length="122" mass="13600">MFKKASKNEARLKRHRRVRSKICGTPERPRLNVFRSLNNIYVQIIDDVAGNTLVAASSLDKEIKESVKSTGNKEAARKVGELVAKKALEKGISEVVFDRGGYIYHGRVQELAEGAREGGLKF</sequence>
<evidence type="ECO:0000313" key="8">
    <source>
        <dbReference type="EMBL" id="KDR94288.1"/>
    </source>
</evidence>
<dbReference type="PANTHER" id="PTHR12899:SF3">
    <property type="entry name" value="LARGE RIBOSOMAL SUBUNIT PROTEIN UL18M"/>
    <property type="match status" value="1"/>
</dbReference>
<dbReference type="Proteomes" id="UP000027946">
    <property type="component" value="Unassembled WGS sequence"/>
</dbReference>
<name>A0A069RBY5_PEPLI</name>
<dbReference type="FunFam" id="3.30.420.100:FF:000001">
    <property type="entry name" value="50S ribosomal protein L18"/>
    <property type="match status" value="1"/>
</dbReference>
<evidence type="ECO:0000256" key="1">
    <source>
        <dbReference type="ARBA" id="ARBA00007116"/>
    </source>
</evidence>
<evidence type="ECO:0000256" key="7">
    <source>
        <dbReference type="HAMAP-Rule" id="MF_01337"/>
    </source>
</evidence>
<evidence type="ECO:0000256" key="5">
    <source>
        <dbReference type="ARBA" id="ARBA00023274"/>
    </source>
</evidence>
<accession>A0A069RBY5</accession>
<gene>
    <name evidence="7 8" type="primary">rplR</name>
    <name evidence="8" type="ORF">CLIT_24c00510</name>
</gene>
<keyword evidence="2 7" id="KW-0699">rRNA-binding</keyword>
<protein>
    <recommendedName>
        <fullName evidence="6 7">Large ribosomal subunit protein uL18</fullName>
    </recommendedName>
</protein>
<reference evidence="8 9" key="1">
    <citation type="submission" date="2014-03" db="EMBL/GenBank/DDBJ databases">
        <title>Genome sequence of Clostridium litorale W6, DSM 5388.</title>
        <authorList>
            <person name="Poehlein A."/>
            <person name="Jagirdar A."/>
            <person name="Khonsari B."/>
            <person name="Chibani C.M."/>
            <person name="Gutierrez Gutierrez D.A."/>
            <person name="Davydova E."/>
            <person name="Alghaithi H.S."/>
            <person name="Nair K.P."/>
            <person name="Dhamotharan K."/>
            <person name="Chandran L."/>
            <person name="G W."/>
            <person name="Daniel R."/>
        </authorList>
    </citation>
    <scope>NUCLEOTIDE SEQUENCE [LARGE SCALE GENOMIC DNA]</scope>
    <source>
        <strain evidence="8 9">W6</strain>
    </source>
</reference>
<dbReference type="RefSeq" id="WP_038267308.1">
    <property type="nucleotide sequence ID" value="NZ_FSRH01000014.1"/>
</dbReference>
<dbReference type="NCBIfam" id="TIGR00060">
    <property type="entry name" value="L18_bact"/>
    <property type="match status" value="1"/>
</dbReference>
<dbReference type="InterPro" id="IPR005484">
    <property type="entry name" value="Ribosomal_uL18_bac/plant/anim"/>
</dbReference>
<dbReference type="GO" id="GO:0008097">
    <property type="term" value="F:5S rRNA binding"/>
    <property type="evidence" value="ECO:0007669"/>
    <property type="project" value="TreeGrafter"/>
</dbReference>
<evidence type="ECO:0000313" key="9">
    <source>
        <dbReference type="Proteomes" id="UP000027946"/>
    </source>
</evidence>
<keyword evidence="9" id="KW-1185">Reference proteome</keyword>
<dbReference type="GO" id="GO:0006412">
    <property type="term" value="P:translation"/>
    <property type="evidence" value="ECO:0007669"/>
    <property type="project" value="UniProtKB-UniRule"/>
</dbReference>
<dbReference type="Pfam" id="PF00861">
    <property type="entry name" value="Ribosomal_L18p"/>
    <property type="match status" value="1"/>
</dbReference>
<evidence type="ECO:0000256" key="4">
    <source>
        <dbReference type="ARBA" id="ARBA00022980"/>
    </source>
</evidence>
<dbReference type="Gene3D" id="3.30.420.100">
    <property type="match status" value="1"/>
</dbReference>
<comment type="subunit">
    <text evidence="7">Part of the 50S ribosomal subunit; part of the 5S rRNA/L5/L18/L25 subcomplex. Contacts the 5S and 23S rRNAs.</text>
</comment>
<dbReference type="AlphaFoldDB" id="A0A069RBY5"/>
<dbReference type="EMBL" id="JJMM01000023">
    <property type="protein sequence ID" value="KDR94288.1"/>
    <property type="molecule type" value="Genomic_DNA"/>
</dbReference>
<keyword evidence="5 7" id="KW-0687">Ribonucleoprotein</keyword>
<evidence type="ECO:0000256" key="6">
    <source>
        <dbReference type="ARBA" id="ARBA00035197"/>
    </source>
</evidence>
<dbReference type="GO" id="GO:0022625">
    <property type="term" value="C:cytosolic large ribosomal subunit"/>
    <property type="evidence" value="ECO:0007669"/>
    <property type="project" value="TreeGrafter"/>
</dbReference>
<dbReference type="eggNOG" id="COG0256">
    <property type="taxonomic scope" value="Bacteria"/>
</dbReference>
<organism evidence="8 9">
    <name type="scientific">Peptoclostridium litorale DSM 5388</name>
    <dbReference type="NCBI Taxonomy" id="1121324"/>
    <lineage>
        <taxon>Bacteria</taxon>
        <taxon>Bacillati</taxon>
        <taxon>Bacillota</taxon>
        <taxon>Clostridia</taxon>
        <taxon>Peptostreptococcales</taxon>
        <taxon>Peptoclostridiaceae</taxon>
        <taxon>Peptoclostridium</taxon>
    </lineage>
</organism>
<dbReference type="GO" id="GO:0003735">
    <property type="term" value="F:structural constituent of ribosome"/>
    <property type="evidence" value="ECO:0007669"/>
    <property type="project" value="InterPro"/>
</dbReference>
<dbReference type="OrthoDB" id="9810939at2"/>
<comment type="function">
    <text evidence="7">This is one of the proteins that bind and probably mediate the attachment of the 5S RNA into the large ribosomal subunit, where it forms part of the central protuberance.</text>
</comment>
<keyword evidence="3 7" id="KW-0694">RNA-binding</keyword>
<dbReference type="InterPro" id="IPR004389">
    <property type="entry name" value="Ribosomal_uL18_bac-type"/>
</dbReference>
<keyword evidence="4 7" id="KW-0689">Ribosomal protein</keyword>
<dbReference type="PANTHER" id="PTHR12899">
    <property type="entry name" value="39S RIBOSOMAL PROTEIN L18, MITOCHONDRIAL"/>
    <property type="match status" value="1"/>
</dbReference>
<dbReference type="InterPro" id="IPR057268">
    <property type="entry name" value="Ribosomal_L18"/>
</dbReference>
<comment type="similarity">
    <text evidence="1 7">Belongs to the universal ribosomal protein uL18 family.</text>
</comment>
<dbReference type="STRING" id="1121324.CLIT_24c00510"/>
<dbReference type="CDD" id="cd00432">
    <property type="entry name" value="Ribosomal_L18_L5e"/>
    <property type="match status" value="1"/>
</dbReference>
<dbReference type="HAMAP" id="MF_01337_B">
    <property type="entry name" value="Ribosomal_uL18_B"/>
    <property type="match status" value="1"/>
</dbReference>
<comment type="caution">
    <text evidence="8">The sequence shown here is derived from an EMBL/GenBank/DDBJ whole genome shotgun (WGS) entry which is preliminary data.</text>
</comment>
<evidence type="ECO:0000256" key="2">
    <source>
        <dbReference type="ARBA" id="ARBA00022730"/>
    </source>
</evidence>